<feature type="transmembrane region" description="Helical" evidence="6">
    <location>
        <begin position="147"/>
        <end position="167"/>
    </location>
</feature>
<dbReference type="InterPro" id="IPR036259">
    <property type="entry name" value="MFS_trans_sf"/>
</dbReference>
<keyword evidence="5 6" id="KW-0472">Membrane</keyword>
<name>A0AAW4WDJ6_9FIRM</name>
<feature type="transmembrane region" description="Helical" evidence="6">
    <location>
        <begin position="298"/>
        <end position="316"/>
    </location>
</feature>
<evidence type="ECO:0000313" key="8">
    <source>
        <dbReference type="EMBL" id="MCC2242841.1"/>
    </source>
</evidence>
<dbReference type="Proteomes" id="UP001198893">
    <property type="component" value="Unassembled WGS sequence"/>
</dbReference>
<dbReference type="Gene3D" id="1.20.1250.20">
    <property type="entry name" value="MFS general substrate transporter like domains"/>
    <property type="match status" value="1"/>
</dbReference>
<evidence type="ECO:0000256" key="3">
    <source>
        <dbReference type="ARBA" id="ARBA00022692"/>
    </source>
</evidence>
<feature type="transmembrane region" description="Helical" evidence="6">
    <location>
        <begin position="13"/>
        <end position="35"/>
    </location>
</feature>
<feature type="transmembrane region" description="Helical" evidence="6">
    <location>
        <begin position="55"/>
        <end position="75"/>
    </location>
</feature>
<evidence type="ECO:0000256" key="5">
    <source>
        <dbReference type="ARBA" id="ARBA00023136"/>
    </source>
</evidence>
<dbReference type="PROSITE" id="PS50850">
    <property type="entry name" value="MFS"/>
    <property type="match status" value="1"/>
</dbReference>
<dbReference type="PANTHER" id="PTHR23519">
    <property type="entry name" value="AUTOPHAGY-RELATED PROTEIN 22"/>
    <property type="match status" value="1"/>
</dbReference>
<dbReference type="InterPro" id="IPR020846">
    <property type="entry name" value="MFS_dom"/>
</dbReference>
<dbReference type="GO" id="GO:0005886">
    <property type="term" value="C:plasma membrane"/>
    <property type="evidence" value="ECO:0007669"/>
    <property type="project" value="UniProtKB-SubCell"/>
</dbReference>
<comment type="caution">
    <text evidence="8">The sequence shown here is derived from an EMBL/GenBank/DDBJ whole genome shotgun (WGS) entry which is preliminary data.</text>
</comment>
<feature type="transmembrane region" description="Helical" evidence="6">
    <location>
        <begin position="356"/>
        <end position="375"/>
    </location>
</feature>
<evidence type="ECO:0000256" key="1">
    <source>
        <dbReference type="ARBA" id="ARBA00004651"/>
    </source>
</evidence>
<feature type="transmembrane region" description="Helical" evidence="6">
    <location>
        <begin position="266"/>
        <end position="286"/>
    </location>
</feature>
<keyword evidence="2" id="KW-0813">Transport</keyword>
<protein>
    <submittedName>
        <fullName evidence="8">MFS transporter</fullName>
    </submittedName>
</protein>
<feature type="transmembrane region" description="Helical" evidence="6">
    <location>
        <begin position="173"/>
        <end position="199"/>
    </location>
</feature>
<keyword evidence="4 6" id="KW-1133">Transmembrane helix</keyword>
<feature type="transmembrane region" description="Helical" evidence="6">
    <location>
        <begin position="84"/>
        <end position="101"/>
    </location>
</feature>
<evidence type="ECO:0000259" key="7">
    <source>
        <dbReference type="PROSITE" id="PS50850"/>
    </source>
</evidence>
<evidence type="ECO:0000256" key="4">
    <source>
        <dbReference type="ARBA" id="ARBA00022989"/>
    </source>
</evidence>
<feature type="transmembrane region" description="Helical" evidence="6">
    <location>
        <begin position="233"/>
        <end position="251"/>
    </location>
</feature>
<gene>
    <name evidence="8" type="ORF">LKD47_11075</name>
</gene>
<proteinExistence type="predicted"/>
<dbReference type="SUPFAM" id="SSF103473">
    <property type="entry name" value="MFS general substrate transporter"/>
    <property type="match status" value="1"/>
</dbReference>
<sequence length="431" mass="47138">MGKEKMTKLEKQWVLYDVGNSAFVMLVSTIIPIYFKNMATASGISAANSTAYLSYAISISTILVALLGPVCGAAADNKGFKKPLFTAFMMIGVIACAAMGIPKTWLAFLVVFVIAKVGFSGSLIFYDSMLVDVTTDERMDEVSSHGYAWGYIGSCIPFVGSLILVLMSDRIGISAAMAMMLAFGITAIWWVAVTIPLLLNYKQNYYAETKVSVKETVVRLENIFSELKANKKVLLFLISFFFYIDGVYTIIEMSTAYGKDVGIGDSSMLLALLLTQVVAFPCSILFGKLARRFESEKLILVCIGAYFLIALFALQLDTAWKFWFLATCVGVFQGAIQALSRSYYAKIIPKEKASEYFGVFDIFGKGASFLGTMLMGISTQLFHTSKAGVVMIAALFVLGFVTFCLQGRQAQKGAQAQSVNPAQQKLQTQNL</sequence>
<dbReference type="PANTHER" id="PTHR23519:SF1">
    <property type="entry name" value="AUTOPHAGY-RELATED PROTEIN 22"/>
    <property type="match status" value="1"/>
</dbReference>
<dbReference type="GO" id="GO:0022857">
    <property type="term" value="F:transmembrane transporter activity"/>
    <property type="evidence" value="ECO:0007669"/>
    <property type="project" value="InterPro"/>
</dbReference>
<dbReference type="InterPro" id="IPR050495">
    <property type="entry name" value="ATG22/LtaA_families"/>
</dbReference>
<evidence type="ECO:0000256" key="2">
    <source>
        <dbReference type="ARBA" id="ARBA00022448"/>
    </source>
</evidence>
<evidence type="ECO:0000313" key="9">
    <source>
        <dbReference type="Proteomes" id="UP001198893"/>
    </source>
</evidence>
<dbReference type="RefSeq" id="WP_227710486.1">
    <property type="nucleotide sequence ID" value="NZ_JAJEQW010000012.1"/>
</dbReference>
<dbReference type="Pfam" id="PF11700">
    <property type="entry name" value="ATG22"/>
    <property type="match status" value="2"/>
</dbReference>
<reference evidence="8" key="1">
    <citation type="submission" date="2021-10" db="EMBL/GenBank/DDBJ databases">
        <title>Anaerobic single-cell dispensing facilitates the cultivation of human gut bacteria.</title>
        <authorList>
            <person name="Afrizal A."/>
        </authorList>
    </citation>
    <scope>NUCLEOTIDE SEQUENCE</scope>
    <source>
        <strain evidence="8">CLA-AA-H204</strain>
    </source>
</reference>
<organism evidence="8 9">
    <name type="scientific">Roseburia amylophila</name>
    <dbReference type="NCBI Taxonomy" id="2981794"/>
    <lineage>
        <taxon>Bacteria</taxon>
        <taxon>Bacillati</taxon>
        <taxon>Bacillota</taxon>
        <taxon>Clostridia</taxon>
        <taxon>Lachnospirales</taxon>
        <taxon>Lachnospiraceae</taxon>
        <taxon>Roseburia</taxon>
    </lineage>
</organism>
<keyword evidence="3 6" id="KW-0812">Transmembrane</keyword>
<feature type="transmembrane region" description="Helical" evidence="6">
    <location>
        <begin position="322"/>
        <end position="344"/>
    </location>
</feature>
<dbReference type="EMBL" id="JAJEQW010000012">
    <property type="protein sequence ID" value="MCC2242841.1"/>
    <property type="molecule type" value="Genomic_DNA"/>
</dbReference>
<feature type="transmembrane region" description="Helical" evidence="6">
    <location>
        <begin position="107"/>
        <end position="126"/>
    </location>
</feature>
<dbReference type="AlphaFoldDB" id="A0AAW4WDJ6"/>
<evidence type="ECO:0000256" key="6">
    <source>
        <dbReference type="SAM" id="Phobius"/>
    </source>
</evidence>
<feature type="transmembrane region" description="Helical" evidence="6">
    <location>
        <begin position="387"/>
        <end position="405"/>
    </location>
</feature>
<accession>A0AAW4WDJ6</accession>
<comment type="subcellular location">
    <subcellularLocation>
        <location evidence="1">Cell membrane</location>
        <topology evidence="1">Multi-pass membrane protein</topology>
    </subcellularLocation>
</comment>
<dbReference type="InterPro" id="IPR024671">
    <property type="entry name" value="Atg22-like"/>
</dbReference>
<feature type="domain" description="Major facilitator superfamily (MFS) profile" evidence="7">
    <location>
        <begin position="1"/>
        <end position="411"/>
    </location>
</feature>